<dbReference type="PANTHER" id="PTHR30244:SF42">
    <property type="entry name" value="UDP-2-ACETAMIDO-2-DEOXY-3-OXO-D-GLUCURONATE AMINOTRANSFERASE"/>
    <property type="match status" value="1"/>
</dbReference>
<dbReference type="AlphaFoldDB" id="A0A382ZX40"/>
<evidence type="ECO:0008006" key="2">
    <source>
        <dbReference type="Google" id="ProtNLM"/>
    </source>
</evidence>
<evidence type="ECO:0000313" key="1">
    <source>
        <dbReference type="EMBL" id="SVD99963.1"/>
    </source>
</evidence>
<dbReference type="EMBL" id="UINC01187307">
    <property type="protein sequence ID" value="SVD99963.1"/>
    <property type="molecule type" value="Genomic_DNA"/>
</dbReference>
<reference evidence="1" key="1">
    <citation type="submission" date="2018-05" db="EMBL/GenBank/DDBJ databases">
        <authorList>
            <person name="Lanie J.A."/>
            <person name="Ng W.-L."/>
            <person name="Kazmierczak K.M."/>
            <person name="Andrzejewski T.M."/>
            <person name="Davidsen T.M."/>
            <person name="Wayne K.J."/>
            <person name="Tettelin H."/>
            <person name="Glass J.I."/>
            <person name="Rusch D."/>
            <person name="Podicherti R."/>
            <person name="Tsui H.-C.T."/>
            <person name="Winkler M.E."/>
        </authorList>
    </citation>
    <scope>NUCLEOTIDE SEQUENCE</scope>
</reference>
<accession>A0A382ZX40</accession>
<dbReference type="GO" id="GO:0008483">
    <property type="term" value="F:transaminase activity"/>
    <property type="evidence" value="ECO:0007669"/>
    <property type="project" value="TreeGrafter"/>
</dbReference>
<dbReference type="GO" id="GO:0030170">
    <property type="term" value="F:pyridoxal phosphate binding"/>
    <property type="evidence" value="ECO:0007669"/>
    <property type="project" value="TreeGrafter"/>
</dbReference>
<organism evidence="1">
    <name type="scientific">marine metagenome</name>
    <dbReference type="NCBI Taxonomy" id="408172"/>
    <lineage>
        <taxon>unclassified sequences</taxon>
        <taxon>metagenomes</taxon>
        <taxon>ecological metagenomes</taxon>
    </lineage>
</organism>
<name>A0A382ZX40_9ZZZZ</name>
<gene>
    <name evidence="1" type="ORF">METZ01_LOCUS452817</name>
</gene>
<dbReference type="InterPro" id="IPR000653">
    <property type="entry name" value="DegT/StrS_aminotransferase"/>
</dbReference>
<dbReference type="GO" id="GO:0000271">
    <property type="term" value="P:polysaccharide biosynthetic process"/>
    <property type="evidence" value="ECO:0007669"/>
    <property type="project" value="TreeGrafter"/>
</dbReference>
<dbReference type="InterPro" id="IPR015424">
    <property type="entry name" value="PyrdxlP-dep_Trfase"/>
</dbReference>
<dbReference type="Gene3D" id="3.40.640.10">
    <property type="entry name" value="Type I PLP-dependent aspartate aminotransferase-like (Major domain)"/>
    <property type="match status" value="1"/>
</dbReference>
<dbReference type="PANTHER" id="PTHR30244">
    <property type="entry name" value="TRANSAMINASE"/>
    <property type="match status" value="1"/>
</dbReference>
<dbReference type="InterPro" id="IPR015421">
    <property type="entry name" value="PyrdxlP-dep_Trfase_major"/>
</dbReference>
<dbReference type="Pfam" id="PF01041">
    <property type="entry name" value="DegT_DnrJ_EryC1"/>
    <property type="match status" value="1"/>
</dbReference>
<protein>
    <recommendedName>
        <fullName evidence="2">DegT/DnrJ/EryC1/StrS aminotransferase family protein</fullName>
    </recommendedName>
</protein>
<feature type="non-terminal residue" evidence="1">
    <location>
        <position position="68"/>
    </location>
</feature>
<dbReference type="SUPFAM" id="SSF53383">
    <property type="entry name" value="PLP-dependent transferases"/>
    <property type="match status" value="1"/>
</dbReference>
<sequence>MIREKLDQRISDVLSHGRYIMGPEVIELEKILAHYVGVKHCISCSSGTDALLIPLLAKGIGSGDAVLT</sequence>
<proteinExistence type="predicted"/>